<evidence type="ECO:0000259" key="4">
    <source>
        <dbReference type="SMART" id="SM00062"/>
    </source>
</evidence>
<protein>
    <submittedName>
        <fullName evidence="5">Transporter substrate-binding domain-containing protein</fullName>
    </submittedName>
</protein>
<dbReference type="InterPro" id="IPR001638">
    <property type="entry name" value="Solute-binding_3/MltF_N"/>
</dbReference>
<feature type="domain" description="Solute-binding protein family 3/N-terminal" evidence="4">
    <location>
        <begin position="28"/>
        <end position="256"/>
    </location>
</feature>
<evidence type="ECO:0000313" key="6">
    <source>
        <dbReference type="Proteomes" id="UP000664654"/>
    </source>
</evidence>
<dbReference type="PANTHER" id="PTHR35936">
    <property type="entry name" value="MEMBRANE-BOUND LYTIC MUREIN TRANSGLYCOSYLASE F"/>
    <property type="match status" value="1"/>
</dbReference>
<sequence length="272" mass="30915">MKILASRAIALATVLTALCSPLSYAAERVGVGCYDYPPFYMASAEGEEGLIPDLVALMNQNQDRFEFHLVPTTARRRYLDFANDKFDLLMFESPDWGWQEYPIEQSRPFYQGAEVWIARNRPGRDQAYFTSPQDKRLLGVLGYHYGFAGLNSDPDFLSDQYTIHLVDSQATIIELILQGKADMGIVALSYLNHYLHRHPQHADDLLVSEQYDQVYLHGALLDKDAAILIGELDKLFDKMHQDGQLDRLWQKHGLEPELPAATQPLSHIDDSL</sequence>
<dbReference type="Gene3D" id="3.40.190.10">
    <property type="entry name" value="Periplasmic binding protein-like II"/>
    <property type="match status" value="2"/>
</dbReference>
<proteinExistence type="inferred from homology"/>
<dbReference type="PANTHER" id="PTHR35936:SF25">
    <property type="entry name" value="ABC TRANSPORTER SUBSTRATE-BINDING PROTEIN"/>
    <property type="match status" value="1"/>
</dbReference>
<dbReference type="RefSeq" id="WP_206573347.1">
    <property type="nucleotide sequence ID" value="NZ_JAFKCV010000004.1"/>
</dbReference>
<dbReference type="AlphaFoldDB" id="A0A939DM08"/>
<evidence type="ECO:0000256" key="1">
    <source>
        <dbReference type="ARBA" id="ARBA00010333"/>
    </source>
</evidence>
<gene>
    <name evidence="5" type="ORF">J0A66_08360</name>
</gene>
<dbReference type="Proteomes" id="UP000664654">
    <property type="component" value="Unassembled WGS sequence"/>
</dbReference>
<comment type="similarity">
    <text evidence="1">Belongs to the bacterial solute-binding protein 3 family.</text>
</comment>
<evidence type="ECO:0000256" key="3">
    <source>
        <dbReference type="SAM" id="SignalP"/>
    </source>
</evidence>
<evidence type="ECO:0000256" key="2">
    <source>
        <dbReference type="ARBA" id="ARBA00022729"/>
    </source>
</evidence>
<comment type="caution">
    <text evidence="5">The sequence shown here is derived from an EMBL/GenBank/DDBJ whole genome shotgun (WGS) entry which is preliminary data.</text>
</comment>
<accession>A0A939DM08</accession>
<dbReference type="SUPFAM" id="SSF53850">
    <property type="entry name" value="Periplasmic binding protein-like II"/>
    <property type="match status" value="1"/>
</dbReference>
<feature type="signal peptide" evidence="3">
    <location>
        <begin position="1"/>
        <end position="25"/>
    </location>
</feature>
<keyword evidence="2 3" id="KW-0732">Signal</keyword>
<organism evidence="5 6">
    <name type="scientific">Bowmanella dokdonensis</name>
    <dbReference type="NCBI Taxonomy" id="751969"/>
    <lineage>
        <taxon>Bacteria</taxon>
        <taxon>Pseudomonadati</taxon>
        <taxon>Pseudomonadota</taxon>
        <taxon>Gammaproteobacteria</taxon>
        <taxon>Alteromonadales</taxon>
        <taxon>Alteromonadaceae</taxon>
        <taxon>Bowmanella</taxon>
    </lineage>
</organism>
<name>A0A939DM08_9ALTE</name>
<dbReference type="EMBL" id="JAFKCV010000004">
    <property type="protein sequence ID" value="MBN7825229.1"/>
    <property type="molecule type" value="Genomic_DNA"/>
</dbReference>
<keyword evidence="6" id="KW-1185">Reference proteome</keyword>
<dbReference type="SMART" id="SM00062">
    <property type="entry name" value="PBPb"/>
    <property type="match status" value="1"/>
</dbReference>
<feature type="chain" id="PRO_5037750971" evidence="3">
    <location>
        <begin position="26"/>
        <end position="272"/>
    </location>
</feature>
<reference evidence="5" key="1">
    <citation type="submission" date="2021-03" db="EMBL/GenBank/DDBJ databases">
        <title>novel species isolated from a fishpond in China.</title>
        <authorList>
            <person name="Lu H."/>
            <person name="Cai Z."/>
        </authorList>
    </citation>
    <scope>NUCLEOTIDE SEQUENCE</scope>
    <source>
        <strain evidence="5">JCM 30855</strain>
    </source>
</reference>
<evidence type="ECO:0000313" key="5">
    <source>
        <dbReference type="EMBL" id="MBN7825229.1"/>
    </source>
</evidence>